<dbReference type="InterPro" id="IPR005532">
    <property type="entry name" value="SUMF_dom"/>
</dbReference>
<dbReference type="AlphaFoldDB" id="A0A1I0RIX8"/>
<accession>A0A1I0RIX8</accession>
<reference evidence="3" key="1">
    <citation type="submission" date="2016-10" db="EMBL/GenBank/DDBJ databases">
        <authorList>
            <person name="Varghese N."/>
            <person name="Submissions S."/>
        </authorList>
    </citation>
    <scope>NUCLEOTIDE SEQUENCE [LARGE SCALE GENOMIC DNA]</scope>
    <source>
        <strain evidence="3">CGMCC 1.12402</strain>
    </source>
</reference>
<dbReference type="Pfam" id="PF03781">
    <property type="entry name" value="FGE-sulfatase"/>
    <property type="match status" value="1"/>
</dbReference>
<proteinExistence type="predicted"/>
<dbReference type="SUPFAM" id="SSF56436">
    <property type="entry name" value="C-type lectin-like"/>
    <property type="match status" value="1"/>
</dbReference>
<dbReference type="EMBL" id="FOIR01000004">
    <property type="protein sequence ID" value="SEW40872.1"/>
    <property type="molecule type" value="Genomic_DNA"/>
</dbReference>
<dbReference type="Gene3D" id="3.90.1580.10">
    <property type="entry name" value="paralog of FGE (formylglycine-generating enzyme)"/>
    <property type="match status" value="1"/>
</dbReference>
<gene>
    <name evidence="2" type="ORF">SAMN05216290_3646</name>
</gene>
<dbReference type="STRING" id="1267423.SAMN05216290_3646"/>
<organism evidence="2 3">
    <name type="scientific">Roseivirga pacifica</name>
    <dbReference type="NCBI Taxonomy" id="1267423"/>
    <lineage>
        <taxon>Bacteria</taxon>
        <taxon>Pseudomonadati</taxon>
        <taxon>Bacteroidota</taxon>
        <taxon>Cytophagia</taxon>
        <taxon>Cytophagales</taxon>
        <taxon>Roseivirgaceae</taxon>
        <taxon>Roseivirga</taxon>
    </lineage>
</organism>
<name>A0A1I0RIX8_9BACT</name>
<dbReference type="InterPro" id="IPR016187">
    <property type="entry name" value="CTDL_fold"/>
</dbReference>
<dbReference type="GeneID" id="99988316"/>
<evidence type="ECO:0000313" key="2">
    <source>
        <dbReference type="EMBL" id="SEW40872.1"/>
    </source>
</evidence>
<feature type="domain" description="Sulfatase-modifying factor enzyme-like" evidence="1">
    <location>
        <begin position="90"/>
        <end position="225"/>
    </location>
</feature>
<sequence>MYLWTFVGVLFSVLFTKNSTPKPDFFNQDEQYLCARNTLALNNRLCLEITETPAYLYKEFLASIANEQGKTSAAFIENEPNFGVWTNAFPKLSAEELASLFYASDELALMPIVGITRQQAEAFCEWRTKTFKKELEGMSKRERARFPRDFVFRLPSAKEWGIMRFKGQPNQVLDQIEDLANQNSKSFKLNRSKTLKNSKTLTDIYDTPKEQIGYYNVFNNVAEMTYLEGIAVGGGWNLPTPNTSYTKEFSYEKAEAWLGIRCIFEILD</sequence>
<dbReference type="InterPro" id="IPR042095">
    <property type="entry name" value="SUMF_sf"/>
</dbReference>
<protein>
    <submittedName>
        <fullName evidence="2">Sulfatase-modifying factor enzyme 1</fullName>
    </submittedName>
</protein>
<dbReference type="Proteomes" id="UP000199437">
    <property type="component" value="Unassembled WGS sequence"/>
</dbReference>
<dbReference type="RefSeq" id="WP_090260534.1">
    <property type="nucleotide sequence ID" value="NZ_FOIR01000004.1"/>
</dbReference>
<dbReference type="OrthoDB" id="979507at2"/>
<evidence type="ECO:0000259" key="1">
    <source>
        <dbReference type="Pfam" id="PF03781"/>
    </source>
</evidence>
<evidence type="ECO:0000313" key="3">
    <source>
        <dbReference type="Proteomes" id="UP000199437"/>
    </source>
</evidence>
<keyword evidence="3" id="KW-1185">Reference proteome</keyword>